<evidence type="ECO:0000256" key="2">
    <source>
        <dbReference type="ARBA" id="ARBA00022723"/>
    </source>
</evidence>
<evidence type="ECO:0000256" key="5">
    <source>
        <dbReference type="PROSITE-ProRule" id="PRU00325"/>
    </source>
</evidence>
<comment type="subcellular location">
    <subcellularLocation>
        <location evidence="6">Nucleus</location>
    </subcellularLocation>
</comment>
<dbReference type="EMBL" id="BQKI01000006">
    <property type="protein sequence ID" value="GJM96074.1"/>
    <property type="molecule type" value="Genomic_DNA"/>
</dbReference>
<dbReference type="Pfam" id="PF03101">
    <property type="entry name" value="FAR1"/>
    <property type="match status" value="1"/>
</dbReference>
<dbReference type="GO" id="GO:0006355">
    <property type="term" value="P:regulation of DNA-templated transcription"/>
    <property type="evidence" value="ECO:0007669"/>
    <property type="project" value="UniProtKB-UniRule"/>
</dbReference>
<comment type="similarity">
    <text evidence="1 6">Belongs to the FHY3/FAR1 family.</text>
</comment>
<protein>
    <recommendedName>
        <fullName evidence="6">Protein FAR1-RELATED SEQUENCE</fullName>
    </recommendedName>
</protein>
<keyword evidence="2 6" id="KW-0479">Metal-binding</keyword>
<dbReference type="SMART" id="SM00575">
    <property type="entry name" value="ZnF_PMZ"/>
    <property type="match status" value="1"/>
</dbReference>
<dbReference type="PROSITE" id="PS50966">
    <property type="entry name" value="ZF_SWIM"/>
    <property type="match status" value="1"/>
</dbReference>
<feature type="compositionally biased region" description="Polar residues" evidence="7">
    <location>
        <begin position="787"/>
        <end position="802"/>
    </location>
</feature>
<dbReference type="PANTHER" id="PTHR31669:SF225">
    <property type="entry name" value="OS03G0655600 PROTEIN"/>
    <property type="match status" value="1"/>
</dbReference>
<dbReference type="InterPro" id="IPR004330">
    <property type="entry name" value="FAR1_DNA_bnd_dom"/>
</dbReference>
<dbReference type="Pfam" id="PF04434">
    <property type="entry name" value="SWIM"/>
    <property type="match status" value="1"/>
</dbReference>
<feature type="domain" description="SWIM-type" evidence="8">
    <location>
        <begin position="362"/>
        <end position="398"/>
    </location>
</feature>
<feature type="compositionally biased region" description="Low complexity" evidence="7">
    <location>
        <begin position="704"/>
        <end position="718"/>
    </location>
</feature>
<dbReference type="GO" id="GO:0005634">
    <property type="term" value="C:nucleus"/>
    <property type="evidence" value="ECO:0007669"/>
    <property type="project" value="UniProtKB-SubCell"/>
</dbReference>
<evidence type="ECO:0000313" key="10">
    <source>
        <dbReference type="Proteomes" id="UP001054889"/>
    </source>
</evidence>
<dbReference type="InterPro" id="IPR006564">
    <property type="entry name" value="Znf_PMZ"/>
</dbReference>
<feature type="compositionally biased region" description="Acidic residues" evidence="7">
    <location>
        <begin position="822"/>
        <end position="848"/>
    </location>
</feature>
<feature type="region of interest" description="Disordered" evidence="7">
    <location>
        <begin position="779"/>
        <end position="848"/>
    </location>
</feature>
<dbReference type="PANTHER" id="PTHR31669">
    <property type="entry name" value="PROTEIN FAR1-RELATED SEQUENCE 10-RELATED"/>
    <property type="match status" value="1"/>
</dbReference>
<dbReference type="GO" id="GO:0008270">
    <property type="term" value="F:zinc ion binding"/>
    <property type="evidence" value="ECO:0007669"/>
    <property type="project" value="UniProtKB-UniRule"/>
</dbReference>
<keyword evidence="10" id="KW-1185">Reference proteome</keyword>
<feature type="region of interest" description="Disordered" evidence="7">
    <location>
        <begin position="419"/>
        <end position="444"/>
    </location>
</feature>
<evidence type="ECO:0000259" key="8">
    <source>
        <dbReference type="PROSITE" id="PS50966"/>
    </source>
</evidence>
<evidence type="ECO:0000256" key="4">
    <source>
        <dbReference type="ARBA" id="ARBA00022833"/>
    </source>
</evidence>
<reference evidence="9" key="2">
    <citation type="submission" date="2021-12" db="EMBL/GenBank/DDBJ databases">
        <title>Resequencing data analysis of finger millet.</title>
        <authorList>
            <person name="Hatakeyama M."/>
            <person name="Aluri S."/>
            <person name="Balachadran M.T."/>
            <person name="Sivarajan S.R."/>
            <person name="Poveda L."/>
            <person name="Shimizu-Inatsugi R."/>
            <person name="Schlapbach R."/>
            <person name="Sreeman S.M."/>
            <person name="Shimizu K.K."/>
        </authorList>
    </citation>
    <scope>NUCLEOTIDE SEQUENCE</scope>
</reference>
<feature type="region of interest" description="Disordered" evidence="7">
    <location>
        <begin position="514"/>
        <end position="541"/>
    </location>
</feature>
<evidence type="ECO:0000313" key="9">
    <source>
        <dbReference type="EMBL" id="GJM96074.1"/>
    </source>
</evidence>
<feature type="region of interest" description="Disordered" evidence="7">
    <location>
        <begin position="704"/>
        <end position="727"/>
    </location>
</feature>
<organism evidence="9 10">
    <name type="scientific">Eleusine coracana subsp. coracana</name>
    <dbReference type="NCBI Taxonomy" id="191504"/>
    <lineage>
        <taxon>Eukaryota</taxon>
        <taxon>Viridiplantae</taxon>
        <taxon>Streptophyta</taxon>
        <taxon>Embryophyta</taxon>
        <taxon>Tracheophyta</taxon>
        <taxon>Spermatophyta</taxon>
        <taxon>Magnoliopsida</taxon>
        <taxon>Liliopsida</taxon>
        <taxon>Poales</taxon>
        <taxon>Poaceae</taxon>
        <taxon>PACMAD clade</taxon>
        <taxon>Chloridoideae</taxon>
        <taxon>Cynodonteae</taxon>
        <taxon>Eleusininae</taxon>
        <taxon>Eleusine</taxon>
    </lineage>
</organism>
<name>A0AAV5CCU5_ELECO</name>
<evidence type="ECO:0000256" key="1">
    <source>
        <dbReference type="ARBA" id="ARBA00005889"/>
    </source>
</evidence>
<comment type="function">
    <text evidence="6">Putative transcription activator involved in regulating light control of development.</text>
</comment>
<dbReference type="Proteomes" id="UP001054889">
    <property type="component" value="Unassembled WGS sequence"/>
</dbReference>
<accession>A0AAV5CCU5</accession>
<keyword evidence="3 5" id="KW-0863">Zinc-finger</keyword>
<dbReference type="InterPro" id="IPR031052">
    <property type="entry name" value="FHY3/FAR1"/>
</dbReference>
<sequence length="848" mass="91062">MGDGDNDSVGYGAEMEVDAGSGSAGAASASASASAYAARAGAYDGVDPFEGMEFDDEEDAWTFYNVYAHRLGFNTRISVMHRSRRDGSVMSRQFVCAKEGFRTYRGKNEVARADAGTGDEDSGRGRRTRAVTRVGCKAMIRVKKQDNGRWAVTKLETAHNHPLVPANQSHCLRPHKPLSECGKQRPFGGHRNGGTPLAIEPPPSPFTPPVHRIGLPQVDSPNNEWLDSLYNCRHQWVPLYLRDTFFGDVSLKQRCASRSSLFEGYISGNTDSQSFIQQYEKALDCCYEKEVKEEFETKYSLPDIKTSSPIEKQGAELYTRSMFLKFQQELIDACVCTADKVKEDVNVSIYKVTKSEGNEKPFTVHLSSLGSSATCSCRMFEYSGIVCKHILAAFSARGVSGLPAQYFVKRWTKNAMDRSSGEKVDEISRVQEPKEEQRNSTEDGVHSLTWRYNSLSREALRYAEEGASSLEVYIVAMQALQEAANRVNMAKRGIGQAAPLAVMPIAAQPPENYGQVQEISVGKQKKRRRRSSNSSKENFTSNQLMYVQQPVNFLFVAPGSSSALPGPSQLVAAAPVSLTTQCGQTSGANHSVDNNGSPAGKCFGFTDQNASASALSSGNVLGETKSMGTAAQIKESHELSQANGNSGCSINTLNSNAAPHLVTVPIGLCPSMNGSKISAAGMNSSNPRDVSSNGKVTFGVHPAQSSAQQSAILQSSDSIDSRGNPEGSSIRAAAIAAGARIASPSDAASIIKAAQSKGAIHIKPGESLPNYLKPLAPKPLTSLPPMNASNSEHASPGHTQPGQLRFGDSAAAKDAIFGSSDGSDDEYDDDNTDDDEEEGLTGDDAEQE</sequence>
<proteinExistence type="inferred from homology"/>
<reference evidence="9" key="1">
    <citation type="journal article" date="2018" name="DNA Res.">
        <title>Multiple hybrid de novo genome assembly of finger millet, an orphan allotetraploid crop.</title>
        <authorList>
            <person name="Hatakeyama M."/>
            <person name="Aluri S."/>
            <person name="Balachadran M.T."/>
            <person name="Sivarajan S.R."/>
            <person name="Patrignani A."/>
            <person name="Gruter S."/>
            <person name="Poveda L."/>
            <person name="Shimizu-Inatsugi R."/>
            <person name="Baeten J."/>
            <person name="Francoijs K.J."/>
            <person name="Nataraja K.N."/>
            <person name="Reddy Y.A.N."/>
            <person name="Phadnis S."/>
            <person name="Ravikumar R.L."/>
            <person name="Schlapbach R."/>
            <person name="Sreeman S.M."/>
            <person name="Shimizu K.K."/>
        </authorList>
    </citation>
    <scope>NUCLEOTIDE SEQUENCE</scope>
</reference>
<gene>
    <name evidence="9" type="primary">ga12881</name>
    <name evidence="9" type="ORF">PR202_ga12881</name>
</gene>
<comment type="caution">
    <text evidence="9">The sequence shown here is derived from an EMBL/GenBank/DDBJ whole genome shotgun (WGS) entry which is preliminary data.</text>
</comment>
<evidence type="ECO:0000256" key="6">
    <source>
        <dbReference type="RuleBase" id="RU367018"/>
    </source>
</evidence>
<evidence type="ECO:0000256" key="7">
    <source>
        <dbReference type="SAM" id="MobiDB-lite"/>
    </source>
</evidence>
<keyword evidence="6" id="KW-0539">Nucleus</keyword>
<dbReference type="InterPro" id="IPR007527">
    <property type="entry name" value="Znf_SWIM"/>
</dbReference>
<dbReference type="AlphaFoldDB" id="A0AAV5CCU5"/>
<evidence type="ECO:0000256" key="3">
    <source>
        <dbReference type="ARBA" id="ARBA00022771"/>
    </source>
</evidence>
<keyword evidence="4 6" id="KW-0862">Zinc</keyword>